<gene>
    <name evidence="2" type="ORF">PTZ04_20570</name>
</gene>
<name>A0ABT5UUU6_EUBLI</name>
<sequence length="41" mass="4737">MLRKGVQISKKFGSEQERKRVSGNEANADDEKIILKGWKDF</sequence>
<proteinExistence type="predicted"/>
<feature type="region of interest" description="Disordered" evidence="1">
    <location>
        <begin position="1"/>
        <end position="25"/>
    </location>
</feature>
<keyword evidence="3" id="KW-1185">Reference proteome</keyword>
<protein>
    <submittedName>
        <fullName evidence="2">Uncharacterized protein</fullName>
    </submittedName>
</protein>
<feature type="compositionally biased region" description="Basic and acidic residues" evidence="1">
    <location>
        <begin position="12"/>
        <end position="22"/>
    </location>
</feature>
<dbReference type="RefSeq" id="WP_264474247.1">
    <property type="nucleotide sequence ID" value="NZ_JAJCLO010000021.1"/>
</dbReference>
<evidence type="ECO:0000313" key="3">
    <source>
        <dbReference type="Proteomes" id="UP001215087"/>
    </source>
</evidence>
<dbReference type="Proteomes" id="UP001215087">
    <property type="component" value="Unassembled WGS sequence"/>
</dbReference>
<reference evidence="2 3" key="1">
    <citation type="submission" date="2023-02" db="EMBL/GenBank/DDBJ databases">
        <title>Comparative genome analysis of Eubacterium limosum species.</title>
        <authorList>
            <person name="Bak J.E."/>
        </authorList>
    </citation>
    <scope>NUCLEOTIDE SEQUENCE [LARGE SCALE GENOMIC DNA]</scope>
    <source>
        <strain evidence="2 3">KGMB01548</strain>
    </source>
</reference>
<organism evidence="2 3">
    <name type="scientific">Eubacterium limosum</name>
    <dbReference type="NCBI Taxonomy" id="1736"/>
    <lineage>
        <taxon>Bacteria</taxon>
        <taxon>Bacillati</taxon>
        <taxon>Bacillota</taxon>
        <taxon>Clostridia</taxon>
        <taxon>Eubacteriales</taxon>
        <taxon>Eubacteriaceae</taxon>
        <taxon>Eubacterium</taxon>
    </lineage>
</organism>
<comment type="caution">
    <text evidence="2">The sequence shown here is derived from an EMBL/GenBank/DDBJ whole genome shotgun (WGS) entry which is preliminary data.</text>
</comment>
<evidence type="ECO:0000256" key="1">
    <source>
        <dbReference type="SAM" id="MobiDB-lite"/>
    </source>
</evidence>
<dbReference type="EMBL" id="JAQSVD010000017">
    <property type="protein sequence ID" value="MDE1472661.1"/>
    <property type="molecule type" value="Genomic_DNA"/>
</dbReference>
<evidence type="ECO:0000313" key="2">
    <source>
        <dbReference type="EMBL" id="MDE1472661.1"/>
    </source>
</evidence>
<accession>A0ABT5UUU6</accession>